<dbReference type="EMBL" id="CAKJTJ010000003">
    <property type="protein sequence ID" value="CAG9620085.1"/>
    <property type="molecule type" value="Genomic_DNA"/>
</dbReference>
<evidence type="ECO:0000313" key="2">
    <source>
        <dbReference type="Proteomes" id="UP000789833"/>
    </source>
</evidence>
<comment type="caution">
    <text evidence="1">The sequence shown here is derived from an EMBL/GenBank/DDBJ whole genome shotgun (WGS) entry which is preliminary data.</text>
</comment>
<evidence type="ECO:0000313" key="1">
    <source>
        <dbReference type="EMBL" id="CAG9620085.1"/>
    </source>
</evidence>
<organism evidence="1 2">
    <name type="scientific">Sutcliffiella rhizosphaerae</name>
    <dbReference type="NCBI Taxonomy" id="2880967"/>
    <lineage>
        <taxon>Bacteria</taxon>
        <taxon>Bacillati</taxon>
        <taxon>Bacillota</taxon>
        <taxon>Bacilli</taxon>
        <taxon>Bacillales</taxon>
        <taxon>Bacillaceae</taxon>
        <taxon>Sutcliffiella</taxon>
    </lineage>
</organism>
<sequence>MIIEVAHPSEFEVPQLLFGDFGSYLEILSRDLVISANYLEILCQDLEISNFSEHFWAGERRS</sequence>
<reference evidence="1 2" key="1">
    <citation type="submission" date="2021-10" db="EMBL/GenBank/DDBJ databases">
        <authorList>
            <person name="Criscuolo A."/>
        </authorList>
    </citation>
    <scope>NUCLEOTIDE SEQUENCE [LARGE SCALE GENOMIC DNA]</scope>
    <source>
        <strain evidence="2">CIP 111883</strain>
    </source>
</reference>
<gene>
    <name evidence="1" type="ORF">BACCIP111883_00853</name>
</gene>
<name>A0ABN8A4S3_9BACI</name>
<keyword evidence="2" id="KW-1185">Reference proteome</keyword>
<accession>A0ABN8A4S3</accession>
<dbReference type="Proteomes" id="UP000789833">
    <property type="component" value="Unassembled WGS sequence"/>
</dbReference>
<proteinExistence type="predicted"/>
<protein>
    <submittedName>
        <fullName evidence="1">Uncharacterized protein</fullName>
    </submittedName>
</protein>